<proteinExistence type="predicted"/>
<feature type="domain" description="YcdB/YcdC repeated" evidence="1">
    <location>
        <begin position="336"/>
        <end position="490"/>
    </location>
</feature>
<keyword evidence="3" id="KW-1185">Reference proteome</keyword>
<evidence type="ECO:0000313" key="2">
    <source>
        <dbReference type="EMBL" id="MBD7970679.1"/>
    </source>
</evidence>
<protein>
    <recommendedName>
        <fullName evidence="1">YcdB/YcdC repeated domain-containing protein</fullName>
    </recommendedName>
</protein>
<dbReference type="EMBL" id="JACSQL010000014">
    <property type="protein sequence ID" value="MBD7970679.1"/>
    <property type="molecule type" value="Genomic_DNA"/>
</dbReference>
<feature type="domain" description="YcdB/YcdC repeated" evidence="1">
    <location>
        <begin position="118"/>
        <end position="230"/>
    </location>
</feature>
<dbReference type="InterPro" id="IPR032599">
    <property type="entry name" value="YcdB/YcdC_rep_domain"/>
</dbReference>
<dbReference type="Proteomes" id="UP000608071">
    <property type="component" value="Unassembled WGS sequence"/>
</dbReference>
<dbReference type="Pfam" id="PF16244">
    <property type="entry name" value="DUF4901"/>
    <property type="match status" value="2"/>
</dbReference>
<sequence length="786" mass="87219">MDIRSSISVKKVAATMAAIMLGVHTQGAIHSVSAASVVVTETASEAGSGQSSIVLDSKLPKGAKISSEKAYNNVIALFPELKKATLTSSNYGGGNLYPQPDYKVWDLQFQIRMGSSSHGFSATVHGETGEVLSVYLPEYLWEKQADSDAKRISYAESEAISKAFLHKAIKGLSEDDYVKLDANGGDTISPLFGHAQYYFVYQLHVNGLPTSENTVYVTVHDSGVVTNYSRNIPQSDFPSPNPKLSAQEARSIFEKNFNVELSYIPNKYSYNKKHSNYYLGYLPSTGMESIDANTGETFSTYNSTDTKTEYVTESLPNGNAFVPSKKDLSAEEALQLVENTFPTPKGYQVSESRYEKRSYRSGEPSWNIRWSKEDKDNSYMYMNGISAEVNAKTGEIQSYEIYNHSMDNETEVDKTVENKQKITAEAAKKLAINKVLALVPNAAKELKLSTVSNSDTSYFFNFTRYLNGIPVYGDNVSISMDKTGAVQSFYSQFSADAANMPAASEPAVTKEAAKKIFLDRTKTTLQYEGFGGYYGIQGNREERSIKLVYHPQLSDIDYYSNEALDASSGKWKLLYGTKQESLVSDIVDIKGHSAESVLQKLVTHGVLTPNDEGKIETERTITKGDWYTYLARGLNPGVENEIYYSGSEDDKIFADVDIESPYASVMNLLINHSWIEADPEQKLSPEKQLTRGDLAEIIMSVLKYEKLSKFYQQGTDLAAVADASQITNKGAASLTIKLDLLPLIDGRFLPERFVTVTEAAQVLNRLAELQGKLDFFMNSQSSYRYY</sequence>
<reference evidence="2 3" key="1">
    <citation type="submission" date="2020-08" db="EMBL/GenBank/DDBJ databases">
        <title>A Genomic Blueprint of the Chicken Gut Microbiome.</title>
        <authorList>
            <person name="Gilroy R."/>
            <person name="Ravi A."/>
            <person name="Getino M."/>
            <person name="Pursley I."/>
            <person name="Horton D.L."/>
            <person name="Alikhan N.-F."/>
            <person name="Baker D."/>
            <person name="Gharbi K."/>
            <person name="Hall N."/>
            <person name="Watson M."/>
            <person name="Adriaenssens E.M."/>
            <person name="Foster-Nyarko E."/>
            <person name="Jarju S."/>
            <person name="Secka A."/>
            <person name="Antonio M."/>
            <person name="Oren A."/>
            <person name="Chaudhuri R."/>
            <person name="La Ragione R.M."/>
            <person name="Hildebrand F."/>
            <person name="Pallen M.J."/>
        </authorList>
    </citation>
    <scope>NUCLEOTIDE SEQUENCE [LARGE SCALE GENOMIC DNA]</scope>
    <source>
        <strain evidence="2 3">Sa2BVA9</strain>
    </source>
</reference>
<name>A0ABR8T5W9_9BACL</name>
<gene>
    <name evidence="2" type="ORF">H9647_21680</name>
</gene>
<evidence type="ECO:0000313" key="3">
    <source>
        <dbReference type="Proteomes" id="UP000608071"/>
    </source>
</evidence>
<accession>A0ABR8T5W9</accession>
<dbReference type="RefSeq" id="WP_191803996.1">
    <property type="nucleotide sequence ID" value="NZ_JACSQL010000014.1"/>
</dbReference>
<organism evidence="2 3">
    <name type="scientific">Paenibacillus gallinarum</name>
    <dbReference type="NCBI Taxonomy" id="2762232"/>
    <lineage>
        <taxon>Bacteria</taxon>
        <taxon>Bacillati</taxon>
        <taxon>Bacillota</taxon>
        <taxon>Bacilli</taxon>
        <taxon>Bacillales</taxon>
        <taxon>Paenibacillaceae</taxon>
        <taxon>Paenibacillus</taxon>
    </lineage>
</organism>
<evidence type="ECO:0000259" key="1">
    <source>
        <dbReference type="Pfam" id="PF16244"/>
    </source>
</evidence>
<comment type="caution">
    <text evidence="2">The sequence shown here is derived from an EMBL/GenBank/DDBJ whole genome shotgun (WGS) entry which is preliminary data.</text>
</comment>